<evidence type="ECO:0000256" key="10">
    <source>
        <dbReference type="ARBA" id="ARBA00047409"/>
    </source>
</evidence>
<comment type="catalytic activity">
    <reaction evidence="11">
        <text>mycophenolic acid O-acyl-beta-D-glucuronide + H2O = mycophenolate + D-glucuronate + H(+)</text>
        <dbReference type="Rhea" id="RHEA:34179"/>
        <dbReference type="ChEBI" id="CHEBI:15377"/>
        <dbReference type="ChEBI" id="CHEBI:15378"/>
        <dbReference type="ChEBI" id="CHEBI:58720"/>
        <dbReference type="ChEBI" id="CHEBI:62932"/>
        <dbReference type="ChEBI" id="CHEBI:66982"/>
        <dbReference type="EC" id="3.1.1.93"/>
    </reaction>
    <physiologicalReaction direction="left-to-right" evidence="11">
        <dbReference type="Rhea" id="RHEA:34180"/>
    </physiologicalReaction>
</comment>
<evidence type="ECO:0000256" key="1">
    <source>
        <dbReference type="ARBA" id="ARBA00012423"/>
    </source>
</evidence>
<dbReference type="PANTHER" id="PTHR16138:SF7">
    <property type="entry name" value="PALMITOYL-PROTEIN THIOESTERASE ABHD10, MITOCHONDRIAL"/>
    <property type="match status" value="1"/>
</dbReference>
<comment type="catalytic activity">
    <reaction evidence="10">
        <text>S-hexadecanoyl-L-cysteinyl-[protein] + H2O = L-cysteinyl-[protein] + hexadecanoate + H(+)</text>
        <dbReference type="Rhea" id="RHEA:19233"/>
        <dbReference type="Rhea" id="RHEA-COMP:10131"/>
        <dbReference type="Rhea" id="RHEA-COMP:11032"/>
        <dbReference type="ChEBI" id="CHEBI:7896"/>
        <dbReference type="ChEBI" id="CHEBI:15377"/>
        <dbReference type="ChEBI" id="CHEBI:15378"/>
        <dbReference type="ChEBI" id="CHEBI:29950"/>
        <dbReference type="ChEBI" id="CHEBI:74151"/>
        <dbReference type="EC" id="3.1.2.22"/>
    </reaction>
    <physiologicalReaction direction="left-to-right" evidence="10">
        <dbReference type="Rhea" id="RHEA:19234"/>
    </physiologicalReaction>
</comment>
<dbReference type="Proteomes" id="UP001165363">
    <property type="component" value="Unassembled WGS sequence"/>
</dbReference>
<dbReference type="EMBL" id="JAMGBD010000001">
    <property type="protein sequence ID" value="MCL6683698.1"/>
    <property type="molecule type" value="Genomic_DNA"/>
</dbReference>
<comment type="caution">
    <text evidence="13">The sequence shown here is derived from an EMBL/GenBank/DDBJ whole genome shotgun (WGS) entry which is preliminary data.</text>
</comment>
<evidence type="ECO:0000256" key="2">
    <source>
        <dbReference type="ARBA" id="ARBA00022801"/>
    </source>
</evidence>
<organism evidence="13 14">
    <name type="scientific">Sphingomonas alba</name>
    <dbReference type="NCBI Taxonomy" id="2908208"/>
    <lineage>
        <taxon>Bacteria</taxon>
        <taxon>Pseudomonadati</taxon>
        <taxon>Pseudomonadota</taxon>
        <taxon>Alphaproteobacteria</taxon>
        <taxon>Sphingomonadales</taxon>
        <taxon>Sphingomonadaceae</taxon>
        <taxon>Sphingomonas</taxon>
    </lineage>
</organism>
<dbReference type="Pfam" id="PF00561">
    <property type="entry name" value="Abhydrolase_1"/>
    <property type="match status" value="1"/>
</dbReference>
<evidence type="ECO:0000256" key="3">
    <source>
        <dbReference type="ARBA" id="ARBA00022946"/>
    </source>
</evidence>
<evidence type="ECO:0000256" key="5">
    <source>
        <dbReference type="ARBA" id="ARBA00039314"/>
    </source>
</evidence>
<name>A0ABT0RMB0_9SPHN</name>
<dbReference type="GO" id="GO:0016787">
    <property type="term" value="F:hydrolase activity"/>
    <property type="evidence" value="ECO:0007669"/>
    <property type="project" value="UniProtKB-KW"/>
</dbReference>
<evidence type="ECO:0000256" key="8">
    <source>
        <dbReference type="ARBA" id="ARBA00042704"/>
    </source>
</evidence>
<keyword evidence="2 13" id="KW-0378">Hydrolase</keyword>
<dbReference type="InterPro" id="IPR052382">
    <property type="entry name" value="ABHD10_acyl-thioesterase"/>
</dbReference>
<keyword evidence="3" id="KW-0809">Transit peptide</keyword>
<proteinExistence type="predicted"/>
<dbReference type="SUPFAM" id="SSF53474">
    <property type="entry name" value="alpha/beta-Hydrolases"/>
    <property type="match status" value="1"/>
</dbReference>
<evidence type="ECO:0000256" key="11">
    <source>
        <dbReference type="ARBA" id="ARBA00047972"/>
    </source>
</evidence>
<dbReference type="EC" id="3.1.2.22" evidence="1"/>
<comment type="function">
    <text evidence="9">Acts as an acyl-protein thioesterase that hydrolyzes fatty acids from acylated residues in proteins. Regulates the mitochondrial S-depalmitoylation of the nucleophilic active site residue of peroxiredoxin-5/PRDX5, a key antioxidant protein, therefore modulating mitochondrial antioxidant ability. Also catalyzes the deglucuronidation of mycophenolic acid acyl-glucuronide, an active metabolite of the immunosuppressant drug mycophenolate.</text>
</comment>
<evidence type="ECO:0000313" key="13">
    <source>
        <dbReference type="EMBL" id="MCL6683698.1"/>
    </source>
</evidence>
<dbReference type="PANTHER" id="PTHR16138">
    <property type="entry name" value="MYCOPHENOLIC ACID ACYL-GLUCURONIDE ESTERASE, MITOCHONDRIAL"/>
    <property type="match status" value="1"/>
</dbReference>
<protein>
    <recommendedName>
        <fullName evidence="5">Palmitoyl-protein thioesterase ABHD10, mitochondrial</fullName>
        <ecNumber evidence="4">3.1.1.93</ecNumber>
        <ecNumber evidence="1">3.1.2.22</ecNumber>
    </recommendedName>
    <alternativeName>
        <fullName evidence="7">Acyl-protein thioesterase ABHD10</fullName>
    </alternativeName>
    <alternativeName>
        <fullName evidence="8">Alpha/beta hydrolase domain-containing protein 10</fullName>
    </alternativeName>
    <alternativeName>
        <fullName evidence="6">Mycophenolic acid acyl-glucuronide esterase, mitochondrial</fullName>
    </alternativeName>
</protein>
<evidence type="ECO:0000259" key="12">
    <source>
        <dbReference type="Pfam" id="PF00561"/>
    </source>
</evidence>
<gene>
    <name evidence="13" type="ORF">LZ536_07270</name>
</gene>
<dbReference type="EC" id="3.1.1.93" evidence="4"/>
<accession>A0ABT0RMB0</accession>
<evidence type="ECO:0000313" key="14">
    <source>
        <dbReference type="Proteomes" id="UP001165363"/>
    </source>
</evidence>
<dbReference type="InterPro" id="IPR029058">
    <property type="entry name" value="AB_hydrolase_fold"/>
</dbReference>
<sequence length="259" mass="28080">MNAMPRPEPAPLSYFDPGDGRRIAYRLRPAKPQIKGPTLVFLPGYASDMDGTKASEIDVFAAVSGLAYLRLDYSGTGSSGGDFAEGTLDRWLDEVIAAIDQLVEGPVVVIGSSMGGWLALHAAQKRPERVKAIVGVAAAPDFTDWGFTAEQKAELQQSGKLEQPSPYGEEPQVTHRAFFESGAAMRLLHKPVMLDCAVRLVHGDADEDVPIGVAFKLLQDAHSGDVQLNIIKWGDHRLSKPHEIETIVRTIAVLAEKIQ</sequence>
<dbReference type="Gene3D" id="3.40.50.1820">
    <property type="entry name" value="alpha/beta hydrolase"/>
    <property type="match status" value="1"/>
</dbReference>
<evidence type="ECO:0000256" key="6">
    <source>
        <dbReference type="ARBA" id="ARBA00041520"/>
    </source>
</evidence>
<keyword evidence="14" id="KW-1185">Reference proteome</keyword>
<evidence type="ECO:0000256" key="4">
    <source>
        <dbReference type="ARBA" id="ARBA00039132"/>
    </source>
</evidence>
<evidence type="ECO:0000256" key="7">
    <source>
        <dbReference type="ARBA" id="ARBA00042645"/>
    </source>
</evidence>
<dbReference type="InterPro" id="IPR000073">
    <property type="entry name" value="AB_hydrolase_1"/>
</dbReference>
<evidence type="ECO:0000256" key="9">
    <source>
        <dbReference type="ARBA" id="ARBA00046047"/>
    </source>
</evidence>
<reference evidence="13" key="1">
    <citation type="submission" date="2022-05" db="EMBL/GenBank/DDBJ databases">
        <authorList>
            <person name="Jo J.-H."/>
            <person name="Im W.-T."/>
        </authorList>
    </citation>
    <scope>NUCLEOTIDE SEQUENCE</scope>
    <source>
        <strain evidence="13">SE158</strain>
    </source>
</reference>
<feature type="domain" description="AB hydrolase-1" evidence="12">
    <location>
        <begin position="37"/>
        <end position="156"/>
    </location>
</feature>